<evidence type="ECO:0000313" key="13">
    <source>
        <dbReference type="EMBL" id="QKN24545.1"/>
    </source>
</evidence>
<evidence type="ECO:0000256" key="6">
    <source>
        <dbReference type="ARBA" id="ARBA00022967"/>
    </source>
</evidence>
<evidence type="ECO:0000256" key="11">
    <source>
        <dbReference type="RuleBase" id="RU362081"/>
    </source>
</evidence>
<feature type="transmembrane region" description="Helical" evidence="11">
    <location>
        <begin position="12"/>
        <end position="31"/>
    </location>
</feature>
<dbReference type="SFLD" id="SFLDG00002">
    <property type="entry name" value="C1.7:_P-type_atpase_like"/>
    <property type="match status" value="1"/>
</dbReference>
<feature type="transmembrane region" description="Helical" evidence="11">
    <location>
        <begin position="234"/>
        <end position="254"/>
    </location>
</feature>
<dbReference type="NCBIfam" id="TIGR01512">
    <property type="entry name" value="ATPase-IB2_Cd"/>
    <property type="match status" value="1"/>
</dbReference>
<comment type="similarity">
    <text evidence="2 11">Belongs to the cation transport ATPase (P-type) (TC 3.A.3) family. Type IB subfamily.</text>
</comment>
<keyword evidence="16" id="KW-1185">Reference proteome</keyword>
<feature type="transmembrane region" description="Helical" evidence="11">
    <location>
        <begin position="65"/>
        <end position="90"/>
    </location>
</feature>
<dbReference type="SUPFAM" id="SSF81653">
    <property type="entry name" value="Calcium ATPase, transduction domain A"/>
    <property type="match status" value="1"/>
</dbReference>
<dbReference type="FunFam" id="2.70.150.10:FF:000002">
    <property type="entry name" value="Copper-transporting ATPase 1, putative"/>
    <property type="match status" value="1"/>
</dbReference>
<reference evidence="15 16" key="1">
    <citation type="submission" date="2019-11" db="EMBL/GenBank/DDBJ databases">
        <authorList>
            <person name="Ren C."/>
            <person name="Wang H."/>
            <person name="Xu Y."/>
        </authorList>
    </citation>
    <scope>NUCLEOTIDE SEQUENCE [LARGE SCALE GENOMIC DNA]</scope>
    <source>
        <strain evidence="16">JNU-WLY1368</strain>
        <strain evidence="13 15">LBM 19010</strain>
    </source>
</reference>
<dbReference type="KEGG" id="clf:GJQ69_08695"/>
<evidence type="ECO:0000313" key="15">
    <source>
        <dbReference type="Proteomes" id="UP000501316"/>
    </source>
</evidence>
<dbReference type="SFLD" id="SFLDF00027">
    <property type="entry name" value="p-type_atpase"/>
    <property type="match status" value="1"/>
</dbReference>
<keyword evidence="6" id="KW-1278">Translocase</keyword>
<keyword evidence="5 11" id="KW-0479">Metal-binding</keyword>
<dbReference type="InterPro" id="IPR001757">
    <property type="entry name" value="P_typ_ATPase"/>
</dbReference>
<gene>
    <name evidence="13" type="primary">cadA</name>
    <name evidence="13" type="ORF">GJQ69_08695</name>
    <name evidence="14" type="ORF">GKP14_05090</name>
</gene>
<dbReference type="GO" id="GO:0046872">
    <property type="term" value="F:metal ion binding"/>
    <property type="evidence" value="ECO:0007669"/>
    <property type="project" value="UniProtKB-KW"/>
</dbReference>
<name>A0A859DSV3_9FIRM</name>
<accession>A0A859DSV3</accession>
<dbReference type="NCBIfam" id="TIGR01525">
    <property type="entry name" value="ATPase-IB_hvy"/>
    <property type="match status" value="1"/>
</dbReference>
<keyword evidence="11" id="KW-0547">Nucleotide-binding</keyword>
<feature type="transmembrane region" description="Helical" evidence="11">
    <location>
        <begin position="568"/>
        <end position="587"/>
    </location>
</feature>
<dbReference type="EC" id="7.2.2.21" evidence="9"/>
<proteinExistence type="inferred from homology"/>
<keyword evidence="4 11" id="KW-0812">Transmembrane</keyword>
<dbReference type="GO" id="GO:0016887">
    <property type="term" value="F:ATP hydrolysis activity"/>
    <property type="evidence" value="ECO:0007669"/>
    <property type="project" value="InterPro"/>
</dbReference>
<evidence type="ECO:0000256" key="4">
    <source>
        <dbReference type="ARBA" id="ARBA00022692"/>
    </source>
</evidence>
<dbReference type="Gene3D" id="2.70.150.10">
    <property type="entry name" value="Calcium-transporting ATPase, cytoplasmic transduction domain A"/>
    <property type="match status" value="1"/>
</dbReference>
<dbReference type="Proteomes" id="UP000501316">
    <property type="component" value="Chromosome"/>
</dbReference>
<keyword evidence="11" id="KW-0067">ATP-binding</keyword>
<dbReference type="InterPro" id="IPR023214">
    <property type="entry name" value="HAD_sf"/>
</dbReference>
<dbReference type="InterPro" id="IPR008250">
    <property type="entry name" value="ATPase_P-typ_transduc_dom_A_sf"/>
</dbReference>
<dbReference type="PANTHER" id="PTHR48085:SF5">
    <property type="entry name" value="CADMIUM_ZINC-TRANSPORTING ATPASE HMA4-RELATED"/>
    <property type="match status" value="1"/>
</dbReference>
<evidence type="ECO:0000256" key="3">
    <source>
        <dbReference type="ARBA" id="ARBA00022539"/>
    </source>
</evidence>
<dbReference type="Gene3D" id="3.40.50.1000">
    <property type="entry name" value="HAD superfamily/HAD-like"/>
    <property type="match status" value="1"/>
</dbReference>
<dbReference type="PANTHER" id="PTHR48085">
    <property type="entry name" value="CADMIUM/ZINC-TRANSPORTING ATPASE HMA2-RELATED"/>
    <property type="match status" value="1"/>
</dbReference>
<dbReference type="SUPFAM" id="SSF81665">
    <property type="entry name" value="Calcium ATPase, transmembrane domain M"/>
    <property type="match status" value="1"/>
</dbReference>
<dbReference type="EMBL" id="CP046051">
    <property type="protein sequence ID" value="QKN24545.1"/>
    <property type="molecule type" value="Genomic_DNA"/>
</dbReference>
<evidence type="ECO:0000256" key="7">
    <source>
        <dbReference type="ARBA" id="ARBA00022989"/>
    </source>
</evidence>
<dbReference type="NCBIfam" id="TIGR01494">
    <property type="entry name" value="ATPase_P-type"/>
    <property type="match status" value="1"/>
</dbReference>
<dbReference type="InterPro" id="IPR018303">
    <property type="entry name" value="ATPase_P-typ_P_site"/>
</dbReference>
<dbReference type="GO" id="GO:0005886">
    <property type="term" value="C:plasma membrane"/>
    <property type="evidence" value="ECO:0007669"/>
    <property type="project" value="UniProtKB-SubCell"/>
</dbReference>
<evidence type="ECO:0000259" key="12">
    <source>
        <dbReference type="Pfam" id="PF00122"/>
    </source>
</evidence>
<dbReference type="InterPro" id="IPR023299">
    <property type="entry name" value="ATPase_P-typ_cyto_dom_N"/>
</dbReference>
<dbReference type="Pfam" id="PF00702">
    <property type="entry name" value="Hydrolase"/>
    <property type="match status" value="1"/>
</dbReference>
<feature type="transmembrane region" description="Helical" evidence="11">
    <location>
        <begin position="593"/>
        <end position="611"/>
    </location>
</feature>
<dbReference type="Proteomes" id="UP000509623">
    <property type="component" value="Chromosome"/>
</dbReference>
<dbReference type="InterPro" id="IPR051014">
    <property type="entry name" value="Cation_Transport_ATPase_IB"/>
</dbReference>
<dbReference type="Gene3D" id="3.40.1110.10">
    <property type="entry name" value="Calcium-transporting ATPase, cytoplasmic domain N"/>
    <property type="match status" value="1"/>
</dbReference>
<dbReference type="SFLD" id="SFLDS00003">
    <property type="entry name" value="Haloacid_Dehalogenase"/>
    <property type="match status" value="1"/>
</dbReference>
<reference evidence="14" key="2">
    <citation type="journal article" date="2021" name="Appl. Environ. Microbiol.">
        <title>Adaptability of a Caproate-Producing Bacterium Contributes to Its Dominance in an Anaerobic Fermentation System.</title>
        <authorList>
            <person name="Wang H."/>
            <person name="Gu Y."/>
            <person name="Zhou W."/>
            <person name="Zhao D."/>
            <person name="Qiao Z."/>
            <person name="Zheng J."/>
            <person name="Gao J."/>
            <person name="Chen X."/>
            <person name="Ren C."/>
            <person name="Xu Y."/>
        </authorList>
    </citation>
    <scope>NUCLEOTIDE SEQUENCE</scope>
    <source>
        <strain evidence="14">JNU-WLY1368</strain>
    </source>
</reference>
<dbReference type="InterPro" id="IPR023298">
    <property type="entry name" value="ATPase_P-typ_TM_dom_sf"/>
</dbReference>
<dbReference type="GO" id="GO:0008551">
    <property type="term" value="F:P-type cadmium transporter activity"/>
    <property type="evidence" value="ECO:0007669"/>
    <property type="project" value="UniProtKB-EC"/>
</dbReference>
<protein>
    <recommendedName>
        <fullName evidence="9">Cd(2+)-exporting ATPase</fullName>
        <ecNumber evidence="9">7.2.2.21</ecNumber>
    </recommendedName>
</protein>
<dbReference type="InterPro" id="IPR036412">
    <property type="entry name" value="HAD-like_sf"/>
</dbReference>
<dbReference type="PROSITE" id="PS00154">
    <property type="entry name" value="ATPASE_E1_E2"/>
    <property type="match status" value="1"/>
</dbReference>
<keyword evidence="3" id="KW-0104">Cadmium</keyword>
<comment type="subcellular location">
    <subcellularLocation>
        <location evidence="1">Cell membrane</location>
        <topology evidence="1">Multi-pass membrane protein</topology>
    </subcellularLocation>
</comment>
<evidence type="ECO:0000313" key="16">
    <source>
        <dbReference type="Proteomes" id="UP000509623"/>
    </source>
</evidence>
<evidence type="ECO:0000256" key="10">
    <source>
        <dbReference type="ARBA" id="ARBA00049338"/>
    </source>
</evidence>
<dbReference type="InterPro" id="IPR044492">
    <property type="entry name" value="P_typ_ATPase_HD_dom"/>
</dbReference>
<dbReference type="EMBL" id="CP046161">
    <property type="protein sequence ID" value="QKO30439.1"/>
    <property type="molecule type" value="Genomic_DNA"/>
</dbReference>
<dbReference type="InterPro" id="IPR059000">
    <property type="entry name" value="ATPase_P-type_domA"/>
</dbReference>
<evidence type="ECO:0000256" key="2">
    <source>
        <dbReference type="ARBA" id="ARBA00006024"/>
    </source>
</evidence>
<dbReference type="PRINTS" id="PR00119">
    <property type="entry name" value="CATATPASE"/>
</dbReference>
<evidence type="ECO:0000313" key="14">
    <source>
        <dbReference type="EMBL" id="QKO30439.1"/>
    </source>
</evidence>
<comment type="catalytic activity">
    <reaction evidence="10">
        <text>Cd(2+)(in) + ATP + H2O = Cd(2+)(out) + ADP + phosphate + H(+)</text>
        <dbReference type="Rhea" id="RHEA:12132"/>
        <dbReference type="ChEBI" id="CHEBI:15377"/>
        <dbReference type="ChEBI" id="CHEBI:15378"/>
        <dbReference type="ChEBI" id="CHEBI:30616"/>
        <dbReference type="ChEBI" id="CHEBI:43474"/>
        <dbReference type="ChEBI" id="CHEBI:48775"/>
        <dbReference type="ChEBI" id="CHEBI:456216"/>
        <dbReference type="EC" id="7.2.2.21"/>
    </reaction>
</comment>
<evidence type="ECO:0000256" key="1">
    <source>
        <dbReference type="ARBA" id="ARBA00004651"/>
    </source>
</evidence>
<evidence type="ECO:0000256" key="8">
    <source>
        <dbReference type="ARBA" id="ARBA00023136"/>
    </source>
</evidence>
<dbReference type="InterPro" id="IPR027256">
    <property type="entry name" value="P-typ_ATPase_IB"/>
</dbReference>
<dbReference type="Pfam" id="PF00122">
    <property type="entry name" value="E1-E2_ATPase"/>
    <property type="match status" value="1"/>
</dbReference>
<feature type="transmembrane region" description="Helical" evidence="11">
    <location>
        <begin position="266"/>
        <end position="290"/>
    </location>
</feature>
<dbReference type="PRINTS" id="PR00941">
    <property type="entry name" value="CDATPASE"/>
</dbReference>
<dbReference type="SUPFAM" id="SSF56784">
    <property type="entry name" value="HAD-like"/>
    <property type="match status" value="1"/>
</dbReference>
<dbReference type="AlphaFoldDB" id="A0A859DSV3"/>
<reference evidence="14" key="3">
    <citation type="journal article" date="2022" name="Int. J. Syst. Evol. Microbiol.">
        <title>Caproicibacterium lactatifermentans sp. nov., isolated from pit clay used for the production of Chinese strong aroma-type liquor.</title>
        <authorList>
            <person name="Wang H."/>
            <person name="Gu Y."/>
            <person name="Zhao D."/>
            <person name="Qiao Z."/>
            <person name="Zheng J."/>
            <person name="Gao J."/>
            <person name="Ren C."/>
            <person name="Xu Y."/>
        </authorList>
    </citation>
    <scope>NUCLEOTIDE SEQUENCE</scope>
    <source>
        <strain evidence="14">JNU-WLY1368</strain>
    </source>
</reference>
<keyword evidence="7 11" id="KW-1133">Transmembrane helix</keyword>
<keyword evidence="8 11" id="KW-0472">Membrane</keyword>
<evidence type="ECO:0000256" key="5">
    <source>
        <dbReference type="ARBA" id="ARBA00022723"/>
    </source>
</evidence>
<dbReference type="GO" id="GO:0005524">
    <property type="term" value="F:ATP binding"/>
    <property type="evidence" value="ECO:0007669"/>
    <property type="project" value="UniProtKB-UniRule"/>
</dbReference>
<feature type="domain" description="P-type ATPase A" evidence="12">
    <location>
        <begin position="116"/>
        <end position="215"/>
    </location>
</feature>
<evidence type="ECO:0000256" key="9">
    <source>
        <dbReference type="ARBA" id="ARBA00039103"/>
    </source>
</evidence>
<organism evidence="13 15">
    <name type="scientific">Caproicibacterium lactatifermentans</name>
    <dbReference type="NCBI Taxonomy" id="2666138"/>
    <lineage>
        <taxon>Bacteria</taxon>
        <taxon>Bacillati</taxon>
        <taxon>Bacillota</taxon>
        <taxon>Clostridia</taxon>
        <taxon>Eubacteriales</taxon>
        <taxon>Oscillospiraceae</taxon>
        <taxon>Caproicibacterium</taxon>
    </lineage>
</organism>
<keyword evidence="11" id="KW-1003">Cell membrane</keyword>
<dbReference type="RefSeq" id="WP_086035120.1">
    <property type="nucleotide sequence ID" value="NZ_CP046051.1"/>
</dbReference>
<sequence>MTREQKQTLVRILVSAGLLAAAVLLPVQGILRPTLFLFPYAVISWDVLWEAVQNIAHGKVFDEHFLMGIATVGALAAGQYAEAVSVMLFYQIGELLEDCAVDHSRKNIRSLMNIRPDSAGLLLPDGSVKTVSPEKIAVGSTIVVKPGERIPLDGTVLRGESTADTSALTGESMPRRLAAGSEALSGCINLSGVLTIQVTRAYGESTVSKVLELVEHASSQKAKSENFITKFARIYTPAVVLAAVVLACLPPLLFQLPLRDWVMRALNFLVVSCPCALVISIPLTFFGGIGGASRCGILIKGGNYMETLAKTDTVVCDKTGTLTKGTFHVTQVVPAGSADKGRLLEIAALAESCSSHPIATSLREAWGKSAVPEQVTDIQETAGRGVQAMVNGQPVLVGSSALLQQAGLTPLEVTQPGTVVQVAADGTYLGYILISDEVKEHSKEAISQLKAEGIRRVVMLTGDDQKAAETVASQLGIDEVRAELLPGGKVDTVEDLLQNKKGSLVFMGDGINDAPVLARADVGVAMGALGSDAAVEAADVVLMDDDPLKLPAAIRISRKTLRIVRENIVFALGIKLLVLILSALGLATMWAAVFADVGVTILAILNAARALNIRKTDTRK</sequence>